<organism evidence="1">
    <name type="scientific">Arundo donax</name>
    <name type="common">Giant reed</name>
    <name type="synonym">Donax arundinaceus</name>
    <dbReference type="NCBI Taxonomy" id="35708"/>
    <lineage>
        <taxon>Eukaryota</taxon>
        <taxon>Viridiplantae</taxon>
        <taxon>Streptophyta</taxon>
        <taxon>Embryophyta</taxon>
        <taxon>Tracheophyta</taxon>
        <taxon>Spermatophyta</taxon>
        <taxon>Magnoliopsida</taxon>
        <taxon>Liliopsida</taxon>
        <taxon>Poales</taxon>
        <taxon>Poaceae</taxon>
        <taxon>PACMAD clade</taxon>
        <taxon>Arundinoideae</taxon>
        <taxon>Arundineae</taxon>
        <taxon>Arundo</taxon>
    </lineage>
</organism>
<accession>A0A0A9AST1</accession>
<reference evidence="1" key="1">
    <citation type="submission" date="2014-09" db="EMBL/GenBank/DDBJ databases">
        <authorList>
            <person name="Magalhaes I.L.F."/>
            <person name="Oliveira U."/>
            <person name="Santos F.R."/>
            <person name="Vidigal T.H.D.A."/>
            <person name="Brescovit A.D."/>
            <person name="Santos A.J."/>
        </authorList>
    </citation>
    <scope>NUCLEOTIDE SEQUENCE</scope>
    <source>
        <tissue evidence="1">Shoot tissue taken approximately 20 cm above the soil surface</tissue>
    </source>
</reference>
<proteinExistence type="predicted"/>
<evidence type="ECO:0000313" key="1">
    <source>
        <dbReference type="EMBL" id="JAD54161.1"/>
    </source>
</evidence>
<protein>
    <submittedName>
        <fullName evidence="1">Uncharacterized protein</fullName>
    </submittedName>
</protein>
<dbReference type="EMBL" id="GBRH01243734">
    <property type="protein sequence ID" value="JAD54161.1"/>
    <property type="molecule type" value="Transcribed_RNA"/>
</dbReference>
<sequence>MMRATRHQVCLFDAMLISVRLSERLACHLFGLACGCVIA</sequence>
<name>A0A0A9AST1_ARUDO</name>
<reference evidence="1" key="2">
    <citation type="journal article" date="2015" name="Data Brief">
        <title>Shoot transcriptome of the giant reed, Arundo donax.</title>
        <authorList>
            <person name="Barrero R.A."/>
            <person name="Guerrero F.D."/>
            <person name="Moolhuijzen P."/>
            <person name="Goolsby J.A."/>
            <person name="Tidwell J."/>
            <person name="Bellgard S.E."/>
            <person name="Bellgard M.I."/>
        </authorList>
    </citation>
    <scope>NUCLEOTIDE SEQUENCE</scope>
    <source>
        <tissue evidence="1">Shoot tissue taken approximately 20 cm above the soil surface</tissue>
    </source>
</reference>
<dbReference type="AlphaFoldDB" id="A0A0A9AST1"/>